<dbReference type="PANTHER" id="PTHR38795:SF1">
    <property type="entry name" value="DUF6604 DOMAIN-CONTAINING PROTEIN"/>
    <property type="match status" value="1"/>
</dbReference>
<dbReference type="Proteomes" id="UP000799302">
    <property type="component" value="Unassembled WGS sequence"/>
</dbReference>
<sequence length="837" mass="93883">MDSLPSFLALNTYRRYKQDTDTIATWLATTARKFGFSSDLLQAPEKPVQKSGRLKGNARKQAKKLAGSGAIDGSLKPHEPAVPRYTIEVSDFITMAEYVAGKKTLSVPSSILSTLNRAIKLRKDHSSFYTNQPEEVAKLPAARKSDERHEHFVGVLEKVREVLKPRLAPGSIEPVTPAEYGDKHDADLFTNMFQGLQVQEPSEEFLAAPDVPMATNTPDAIYQLKASDDPLEQYLGIAALLQDLAGIKSAVRQIWNQYLQGEISLTTASVATDIAIELAGQLEEQYLKDNPHQKTTEEARGQFFGVQCVLHGEHPGNKERDSDPINLKRYDLVEFSLLNMHILIDAFGDVIKSTSSHPLFKSGFYGTYNASADRTNMSGPKKFDEDKILLLEIMPDIMLYGKKFTLNGCDAFTKAVLEFQRELKHSLVLDFAAQIHLMIHHILRGKPDQPWATFKRFAHNSRASLEQNMKFHENLRIDTWPKQNDMVLQAIMKRIDETITQDTIQDMKTKMSVQLGVPPETTRSHNFFINHPWLCGSLLFGLKLDMQEVSLGFCNIWGSIKFAAQAYNAVRKEKLLEDRWADMDLAMSLYGQQSIFVGDAPNNVDDYLKRFCLSMGYSARNFAKGRRKAEKAIESSAGPRGQLEAEKISPVAYQLRHGYTEFQSGAVASSLEAVLKVCLENVDFVDEQDKPIAGLQQAHGRVPGRKQYTPGQLLQIICGGLMSEELQLTFDHFRLHRNAWRALQSIDKENHADLVKYYGGLYKETESQLPFVVGYVFMTASGTKQLAGILQPKKEDVVTSKMLVQTAGVFKGMIDSGIGGLEIRILDKMYNIAVEVE</sequence>
<dbReference type="Pfam" id="PF20253">
    <property type="entry name" value="DUF6604"/>
    <property type="match status" value="1"/>
</dbReference>
<gene>
    <name evidence="3" type="ORF">BT63DRAFT_423031</name>
</gene>
<evidence type="ECO:0000256" key="1">
    <source>
        <dbReference type="SAM" id="MobiDB-lite"/>
    </source>
</evidence>
<dbReference type="EMBL" id="MU004233">
    <property type="protein sequence ID" value="KAF2670732.1"/>
    <property type="molecule type" value="Genomic_DNA"/>
</dbReference>
<dbReference type="InterPro" id="IPR046539">
    <property type="entry name" value="DUF6604"/>
</dbReference>
<organism evidence="3 4">
    <name type="scientific">Microthyrium microscopicum</name>
    <dbReference type="NCBI Taxonomy" id="703497"/>
    <lineage>
        <taxon>Eukaryota</taxon>
        <taxon>Fungi</taxon>
        <taxon>Dikarya</taxon>
        <taxon>Ascomycota</taxon>
        <taxon>Pezizomycotina</taxon>
        <taxon>Dothideomycetes</taxon>
        <taxon>Dothideomycetes incertae sedis</taxon>
        <taxon>Microthyriales</taxon>
        <taxon>Microthyriaceae</taxon>
        <taxon>Microthyrium</taxon>
    </lineage>
</organism>
<evidence type="ECO:0000259" key="2">
    <source>
        <dbReference type="Pfam" id="PF20253"/>
    </source>
</evidence>
<dbReference type="PANTHER" id="PTHR38795">
    <property type="entry name" value="DUF6604 DOMAIN-CONTAINING PROTEIN"/>
    <property type="match status" value="1"/>
</dbReference>
<evidence type="ECO:0000313" key="4">
    <source>
        <dbReference type="Proteomes" id="UP000799302"/>
    </source>
</evidence>
<feature type="compositionally biased region" description="Basic residues" evidence="1">
    <location>
        <begin position="52"/>
        <end position="63"/>
    </location>
</feature>
<evidence type="ECO:0000313" key="3">
    <source>
        <dbReference type="EMBL" id="KAF2670732.1"/>
    </source>
</evidence>
<dbReference type="OrthoDB" id="5238236at2759"/>
<accession>A0A6A6UEX4</accession>
<name>A0A6A6UEX4_9PEZI</name>
<proteinExistence type="predicted"/>
<keyword evidence="4" id="KW-1185">Reference proteome</keyword>
<protein>
    <recommendedName>
        <fullName evidence="2">DUF6604 domain-containing protein</fullName>
    </recommendedName>
</protein>
<feature type="domain" description="DUF6604" evidence="2">
    <location>
        <begin position="14"/>
        <end position="286"/>
    </location>
</feature>
<dbReference type="AlphaFoldDB" id="A0A6A6UEX4"/>
<feature type="region of interest" description="Disordered" evidence="1">
    <location>
        <begin position="45"/>
        <end position="77"/>
    </location>
</feature>
<reference evidence="3" key="1">
    <citation type="journal article" date="2020" name="Stud. Mycol.">
        <title>101 Dothideomycetes genomes: a test case for predicting lifestyles and emergence of pathogens.</title>
        <authorList>
            <person name="Haridas S."/>
            <person name="Albert R."/>
            <person name="Binder M."/>
            <person name="Bloem J."/>
            <person name="Labutti K."/>
            <person name="Salamov A."/>
            <person name="Andreopoulos B."/>
            <person name="Baker S."/>
            <person name="Barry K."/>
            <person name="Bills G."/>
            <person name="Bluhm B."/>
            <person name="Cannon C."/>
            <person name="Castanera R."/>
            <person name="Culley D."/>
            <person name="Daum C."/>
            <person name="Ezra D."/>
            <person name="Gonzalez J."/>
            <person name="Henrissat B."/>
            <person name="Kuo A."/>
            <person name="Liang C."/>
            <person name="Lipzen A."/>
            <person name="Lutzoni F."/>
            <person name="Magnuson J."/>
            <person name="Mondo S."/>
            <person name="Nolan M."/>
            <person name="Ohm R."/>
            <person name="Pangilinan J."/>
            <person name="Park H.-J."/>
            <person name="Ramirez L."/>
            <person name="Alfaro M."/>
            <person name="Sun H."/>
            <person name="Tritt A."/>
            <person name="Yoshinaga Y."/>
            <person name="Zwiers L.-H."/>
            <person name="Turgeon B."/>
            <person name="Goodwin S."/>
            <person name="Spatafora J."/>
            <person name="Crous P."/>
            <person name="Grigoriev I."/>
        </authorList>
    </citation>
    <scope>NUCLEOTIDE SEQUENCE</scope>
    <source>
        <strain evidence="3">CBS 115976</strain>
    </source>
</reference>